<dbReference type="AlphaFoldDB" id="A0A8B6X5Z9"/>
<feature type="chain" id="PRO_5034411355" evidence="2">
    <location>
        <begin position="21"/>
        <end position="529"/>
    </location>
</feature>
<feature type="compositionally biased region" description="Gly residues" evidence="1">
    <location>
        <begin position="333"/>
        <end position="342"/>
    </location>
</feature>
<organism evidence="3 4">
    <name type="scientific">Derxia gummosa DSM 723</name>
    <dbReference type="NCBI Taxonomy" id="1121388"/>
    <lineage>
        <taxon>Bacteria</taxon>
        <taxon>Pseudomonadati</taxon>
        <taxon>Pseudomonadota</taxon>
        <taxon>Betaproteobacteria</taxon>
        <taxon>Burkholderiales</taxon>
        <taxon>Alcaligenaceae</taxon>
        <taxon>Derxia</taxon>
    </lineage>
</organism>
<dbReference type="Proteomes" id="UP000675920">
    <property type="component" value="Unplaced"/>
</dbReference>
<keyword evidence="2" id="KW-0732">Signal</keyword>
<name>A0A8B6X5Z9_9BURK</name>
<evidence type="ECO:0000313" key="4">
    <source>
        <dbReference type="RefSeq" id="WP_028312400.1"/>
    </source>
</evidence>
<feature type="compositionally biased region" description="Low complexity" evidence="1">
    <location>
        <begin position="343"/>
        <end position="352"/>
    </location>
</feature>
<evidence type="ECO:0000256" key="1">
    <source>
        <dbReference type="SAM" id="MobiDB-lite"/>
    </source>
</evidence>
<sequence>MRARLLLVAGIALGGGVAGADEAPGPASPVRPWLDAEAAPAPTSGVPALPAAPALPPSLSPGIAPAFPSGVALPGDATADALALGVAGPPAERLVPGLRIEAGQQRLSWRDAAARTGTATPVFAWREALDYRREWDAGRWRFAFSDRLEAAQFAGDDRPDETRNALREAWASLDAGNGLFLDAGRVNQRQGLGQGWNPSDFLRPYSVVTRTSQDPASLRENRLGTAMLRAQWLGSAGSAQLALIPRLSARDTLATADLAPGFERTNRRAAAQLRLAPVLDERTTFDAVAQAREGGAPQVGANLSRLAGDSVIVWLEWSGANRPRSAPRATGSAAGGNGGAGSSGNAAGSAAAATGDGATATAFDAADPAAPRAWASRRVIGASWTTPWEVQLSLEHWRMDDAPDAAGWRAIRAGLVSPEAGATYAAWRNDLAERGLPVVRSNWFARAAWDRAFGRADLDLSAFVRVNGYDRSRFWQAEAAWHASERLTLRLIASGSTGSGPGAAGTAGASEFGGLAQRAALYGYGQLWF</sequence>
<protein>
    <submittedName>
        <fullName evidence="4">Uncharacterized protein</fullName>
    </submittedName>
</protein>
<feature type="region of interest" description="Disordered" evidence="1">
    <location>
        <begin position="18"/>
        <end position="45"/>
    </location>
</feature>
<evidence type="ECO:0000313" key="3">
    <source>
        <dbReference type="Proteomes" id="UP000675920"/>
    </source>
</evidence>
<dbReference type="RefSeq" id="WP_028312400.1">
    <property type="nucleotide sequence ID" value="NZ_AXWS01000019.1"/>
</dbReference>
<proteinExistence type="predicted"/>
<keyword evidence="3" id="KW-1185">Reference proteome</keyword>
<evidence type="ECO:0000256" key="2">
    <source>
        <dbReference type="SAM" id="SignalP"/>
    </source>
</evidence>
<dbReference type="OrthoDB" id="6495687at2"/>
<feature type="signal peptide" evidence="2">
    <location>
        <begin position="1"/>
        <end position="20"/>
    </location>
</feature>
<feature type="region of interest" description="Disordered" evidence="1">
    <location>
        <begin position="322"/>
        <end position="352"/>
    </location>
</feature>
<reference evidence="4" key="1">
    <citation type="submission" date="2025-08" db="UniProtKB">
        <authorList>
            <consortium name="RefSeq"/>
        </authorList>
    </citation>
    <scope>IDENTIFICATION</scope>
</reference>
<accession>A0A8B6X5Z9</accession>